<organism evidence="2">
    <name type="scientific">bioreactor metagenome</name>
    <dbReference type="NCBI Taxonomy" id="1076179"/>
    <lineage>
        <taxon>unclassified sequences</taxon>
        <taxon>metagenomes</taxon>
        <taxon>ecological metagenomes</taxon>
    </lineage>
</organism>
<dbReference type="AlphaFoldDB" id="A0A644UK11"/>
<feature type="region of interest" description="Disordered" evidence="1">
    <location>
        <begin position="136"/>
        <end position="189"/>
    </location>
</feature>
<protein>
    <submittedName>
        <fullName evidence="2">Uncharacterized protein</fullName>
    </submittedName>
</protein>
<accession>A0A644UK11</accession>
<dbReference type="EMBL" id="VSSQ01000124">
    <property type="protein sequence ID" value="MPL79274.1"/>
    <property type="molecule type" value="Genomic_DNA"/>
</dbReference>
<sequence length="189" mass="20334">MPVRSRSAGGGRGGVGRDPGSSHIHGLPVLRRCRRVCLCQLCGPDGRRGSLPGLHDQQRRQHRHLIEAIGERRARGLGDAEAELPQRPAEPHQTDIGAGIELDREGAVRADEGLLTRREDHGALLTVDAAALHDDGGAGQDGAVDGPHGAAHDARHTVLQKQKSPPEAGMRRGRPARRRQLRAPRTKKS</sequence>
<feature type="region of interest" description="Disordered" evidence="1">
    <location>
        <begin position="1"/>
        <end position="24"/>
    </location>
</feature>
<feature type="compositionally biased region" description="Gly residues" evidence="1">
    <location>
        <begin position="8"/>
        <end position="17"/>
    </location>
</feature>
<name>A0A644UK11_9ZZZZ</name>
<proteinExistence type="predicted"/>
<reference evidence="2" key="1">
    <citation type="submission" date="2019-08" db="EMBL/GenBank/DDBJ databases">
        <authorList>
            <person name="Kucharzyk K."/>
            <person name="Murdoch R.W."/>
            <person name="Higgins S."/>
            <person name="Loffler F."/>
        </authorList>
    </citation>
    <scope>NUCLEOTIDE SEQUENCE</scope>
</reference>
<gene>
    <name evidence="2" type="ORF">SDC9_25150</name>
</gene>
<evidence type="ECO:0000313" key="2">
    <source>
        <dbReference type="EMBL" id="MPL79274.1"/>
    </source>
</evidence>
<evidence type="ECO:0000256" key="1">
    <source>
        <dbReference type="SAM" id="MobiDB-lite"/>
    </source>
</evidence>
<feature type="compositionally biased region" description="Basic residues" evidence="1">
    <location>
        <begin position="171"/>
        <end position="189"/>
    </location>
</feature>
<comment type="caution">
    <text evidence="2">The sequence shown here is derived from an EMBL/GenBank/DDBJ whole genome shotgun (WGS) entry which is preliminary data.</text>
</comment>